<keyword evidence="2" id="KW-1185">Reference proteome</keyword>
<sequence>MVLLKKVKGGSGAEGAVKTLNSNLKVIINIINKNGLTVDEFNKLRLANVNELSSEQVKIMKAIRDAIPKINNDTVLQKTIPQGYAR</sequence>
<evidence type="ECO:0000313" key="2">
    <source>
        <dbReference type="Proteomes" id="UP000627781"/>
    </source>
</evidence>
<name>A0ABR8PUG7_9CLOT</name>
<dbReference type="Proteomes" id="UP000627781">
    <property type="component" value="Unassembled WGS sequence"/>
</dbReference>
<dbReference type="RefSeq" id="WP_191768713.1">
    <property type="nucleotide sequence ID" value="NZ_JACSRA010000015.1"/>
</dbReference>
<dbReference type="EMBL" id="JACSRA010000015">
    <property type="protein sequence ID" value="MBD7911797.1"/>
    <property type="molecule type" value="Genomic_DNA"/>
</dbReference>
<comment type="caution">
    <text evidence="1">The sequence shown here is derived from an EMBL/GenBank/DDBJ whole genome shotgun (WGS) entry which is preliminary data.</text>
</comment>
<organism evidence="1 2">
    <name type="scientific">Clostridium cibarium</name>
    <dbReference type="NCBI Taxonomy" id="2762247"/>
    <lineage>
        <taxon>Bacteria</taxon>
        <taxon>Bacillati</taxon>
        <taxon>Bacillota</taxon>
        <taxon>Clostridia</taxon>
        <taxon>Eubacteriales</taxon>
        <taxon>Clostridiaceae</taxon>
        <taxon>Clostridium</taxon>
    </lineage>
</organism>
<proteinExistence type="predicted"/>
<accession>A0ABR8PUG7</accession>
<reference evidence="1 2" key="1">
    <citation type="submission" date="2020-08" db="EMBL/GenBank/DDBJ databases">
        <title>A Genomic Blueprint of the Chicken Gut Microbiome.</title>
        <authorList>
            <person name="Gilroy R."/>
            <person name="Ravi A."/>
            <person name="Getino M."/>
            <person name="Pursley I."/>
            <person name="Horton D.L."/>
            <person name="Alikhan N.-F."/>
            <person name="Baker D."/>
            <person name="Gharbi K."/>
            <person name="Hall N."/>
            <person name="Watson M."/>
            <person name="Adriaenssens E.M."/>
            <person name="Foster-Nyarko E."/>
            <person name="Jarju S."/>
            <person name="Secka A."/>
            <person name="Antonio M."/>
            <person name="Oren A."/>
            <person name="Chaudhuri R."/>
            <person name="La Ragione R.M."/>
            <person name="Hildebrand F."/>
            <person name="Pallen M.J."/>
        </authorList>
    </citation>
    <scope>NUCLEOTIDE SEQUENCE [LARGE SCALE GENOMIC DNA]</scope>
    <source>
        <strain evidence="1 2">Sa3CVN1</strain>
    </source>
</reference>
<gene>
    <name evidence="1" type="ORF">H9661_10545</name>
</gene>
<protein>
    <submittedName>
        <fullName evidence="1">Uncharacterized protein</fullName>
    </submittedName>
</protein>
<evidence type="ECO:0000313" key="1">
    <source>
        <dbReference type="EMBL" id="MBD7911797.1"/>
    </source>
</evidence>